<evidence type="ECO:0000256" key="1">
    <source>
        <dbReference type="ARBA" id="ARBA00022741"/>
    </source>
</evidence>
<keyword evidence="1" id="KW-0547">Nucleotide-binding</keyword>
<dbReference type="SUPFAM" id="SSF52540">
    <property type="entry name" value="P-loop containing nucleoside triphosphate hydrolases"/>
    <property type="match status" value="1"/>
</dbReference>
<reference evidence="4 5" key="1">
    <citation type="submission" date="2024-05" db="EMBL/GenBank/DDBJ databases">
        <authorList>
            <person name="Wallberg A."/>
        </authorList>
    </citation>
    <scope>NUCLEOTIDE SEQUENCE [LARGE SCALE GENOMIC DNA]</scope>
</reference>
<keyword evidence="2" id="KW-0067">ATP-binding</keyword>
<dbReference type="Proteomes" id="UP001497623">
    <property type="component" value="Unassembled WGS sequence"/>
</dbReference>
<dbReference type="InterPro" id="IPR036961">
    <property type="entry name" value="Kinesin_motor_dom_sf"/>
</dbReference>
<evidence type="ECO:0000313" key="5">
    <source>
        <dbReference type="Proteomes" id="UP001497623"/>
    </source>
</evidence>
<name>A0AAV2RLL4_MEGNR</name>
<keyword evidence="5" id="KW-1185">Reference proteome</keyword>
<feature type="compositionally biased region" description="Gly residues" evidence="3">
    <location>
        <begin position="108"/>
        <end position="121"/>
    </location>
</feature>
<proteinExistence type="predicted"/>
<dbReference type="InterPro" id="IPR027417">
    <property type="entry name" value="P-loop_NTPase"/>
</dbReference>
<feature type="region of interest" description="Disordered" evidence="3">
    <location>
        <begin position="39"/>
        <end position="146"/>
    </location>
</feature>
<dbReference type="EMBL" id="CAXKWB010025528">
    <property type="protein sequence ID" value="CAL4128340.1"/>
    <property type="molecule type" value="Genomic_DNA"/>
</dbReference>
<dbReference type="AlphaFoldDB" id="A0AAV2RLL4"/>
<comment type="caution">
    <text evidence="4">The sequence shown here is derived from an EMBL/GenBank/DDBJ whole genome shotgun (WGS) entry which is preliminary data.</text>
</comment>
<dbReference type="Gene3D" id="3.40.850.10">
    <property type="entry name" value="Kinesin motor domain"/>
    <property type="match status" value="1"/>
</dbReference>
<protein>
    <recommendedName>
        <fullName evidence="6">Kinesin motor domain-containing protein</fullName>
    </recommendedName>
</protein>
<organism evidence="4 5">
    <name type="scientific">Meganyctiphanes norvegica</name>
    <name type="common">Northern krill</name>
    <name type="synonym">Thysanopoda norvegica</name>
    <dbReference type="NCBI Taxonomy" id="48144"/>
    <lineage>
        <taxon>Eukaryota</taxon>
        <taxon>Metazoa</taxon>
        <taxon>Ecdysozoa</taxon>
        <taxon>Arthropoda</taxon>
        <taxon>Crustacea</taxon>
        <taxon>Multicrustacea</taxon>
        <taxon>Malacostraca</taxon>
        <taxon>Eumalacostraca</taxon>
        <taxon>Eucarida</taxon>
        <taxon>Euphausiacea</taxon>
        <taxon>Euphausiidae</taxon>
        <taxon>Meganyctiphanes</taxon>
    </lineage>
</organism>
<feature type="non-terminal residue" evidence="4">
    <location>
        <position position="146"/>
    </location>
</feature>
<evidence type="ECO:0008006" key="6">
    <source>
        <dbReference type="Google" id="ProtNLM"/>
    </source>
</evidence>
<evidence type="ECO:0000256" key="3">
    <source>
        <dbReference type="SAM" id="MobiDB-lite"/>
    </source>
</evidence>
<sequence length="146" mass="14913">MANIKVAVRVRPICEKETLVGGQRVVCVRGQTTLLTNTKASTVSHASAEGSGSDHRGKVHTFTFDYAHDDSSPPDDDEDGGGQAEGDDTTEAPPEDADCGTMTEDKGGGPGGGKPLGGGTTGDPPPTASSEGRLRSTKGSADLQKM</sequence>
<feature type="compositionally biased region" description="Acidic residues" evidence="3">
    <location>
        <begin position="72"/>
        <end position="98"/>
    </location>
</feature>
<evidence type="ECO:0000313" key="4">
    <source>
        <dbReference type="EMBL" id="CAL4128340.1"/>
    </source>
</evidence>
<dbReference type="GO" id="GO:0005524">
    <property type="term" value="F:ATP binding"/>
    <property type="evidence" value="ECO:0007669"/>
    <property type="project" value="UniProtKB-KW"/>
</dbReference>
<gene>
    <name evidence="4" type="ORF">MNOR_LOCUS26033</name>
</gene>
<accession>A0AAV2RLL4</accession>
<evidence type="ECO:0000256" key="2">
    <source>
        <dbReference type="ARBA" id="ARBA00022840"/>
    </source>
</evidence>